<feature type="domain" description="Helicase C-terminal" evidence="7">
    <location>
        <begin position="646"/>
        <end position="814"/>
    </location>
</feature>
<dbReference type="EMBL" id="JAVRBK010000002">
    <property type="protein sequence ID" value="KAK5649108.1"/>
    <property type="molecule type" value="Genomic_DNA"/>
</dbReference>
<dbReference type="SUPFAM" id="SSF54768">
    <property type="entry name" value="dsRNA-binding domain-like"/>
    <property type="match status" value="1"/>
</dbReference>
<dbReference type="InterPro" id="IPR001650">
    <property type="entry name" value="Helicase_C-like"/>
</dbReference>
<dbReference type="PROSITE" id="PS00690">
    <property type="entry name" value="DEAH_ATP_HELICASE"/>
    <property type="match status" value="1"/>
</dbReference>
<dbReference type="Pfam" id="PF00270">
    <property type="entry name" value="DEAD"/>
    <property type="match status" value="1"/>
</dbReference>
<dbReference type="Proteomes" id="UP001329430">
    <property type="component" value="Chromosome 2"/>
</dbReference>
<dbReference type="PANTHER" id="PTHR18934">
    <property type="entry name" value="ATP-DEPENDENT RNA HELICASE"/>
    <property type="match status" value="1"/>
</dbReference>
<evidence type="ECO:0000313" key="8">
    <source>
        <dbReference type="EMBL" id="KAK5649108.1"/>
    </source>
</evidence>
<dbReference type="SMART" id="SM00847">
    <property type="entry name" value="HA2"/>
    <property type="match status" value="1"/>
</dbReference>
<dbReference type="GO" id="GO:0003724">
    <property type="term" value="F:RNA helicase activity"/>
    <property type="evidence" value="ECO:0007669"/>
    <property type="project" value="UniProtKB-EC"/>
</dbReference>
<dbReference type="GO" id="GO:0005634">
    <property type="term" value="C:nucleus"/>
    <property type="evidence" value="ECO:0007669"/>
    <property type="project" value="TreeGrafter"/>
</dbReference>
<protein>
    <recommendedName>
        <fullName evidence="1">RNA helicase</fullName>
        <ecNumber evidence="1">3.6.4.13</ecNumber>
    </recommendedName>
</protein>
<dbReference type="Gene3D" id="3.40.50.300">
    <property type="entry name" value="P-loop containing nucleotide triphosphate hydrolases"/>
    <property type="match status" value="2"/>
</dbReference>
<dbReference type="AlphaFoldDB" id="A0AAN7VTI9"/>
<evidence type="ECO:0000259" key="6">
    <source>
        <dbReference type="PROSITE" id="PS51192"/>
    </source>
</evidence>
<gene>
    <name evidence="8" type="ORF">RI129_004000</name>
</gene>
<reference evidence="8 9" key="1">
    <citation type="journal article" date="2024" name="Insects">
        <title>An Improved Chromosome-Level Genome Assembly of the Firefly Pyrocoelia pectoralis.</title>
        <authorList>
            <person name="Fu X."/>
            <person name="Meyer-Rochow V.B."/>
            <person name="Ballantyne L."/>
            <person name="Zhu X."/>
        </authorList>
    </citation>
    <scope>NUCLEOTIDE SEQUENCE [LARGE SCALE GENOMIC DNA]</scope>
    <source>
        <strain evidence="8">XCY_ONT2</strain>
    </source>
</reference>
<dbReference type="InterPro" id="IPR007502">
    <property type="entry name" value="Helicase-assoc_dom"/>
</dbReference>
<dbReference type="CDD" id="cd18791">
    <property type="entry name" value="SF2_C_RHA"/>
    <property type="match status" value="1"/>
</dbReference>
<evidence type="ECO:0000256" key="4">
    <source>
        <dbReference type="ARBA" id="ARBA00022806"/>
    </source>
</evidence>
<keyword evidence="5" id="KW-0067">ATP-binding</keyword>
<feature type="domain" description="Helicase ATP-binding" evidence="6">
    <location>
        <begin position="443"/>
        <end position="613"/>
    </location>
</feature>
<dbReference type="GO" id="GO:0002151">
    <property type="term" value="F:G-quadruplex RNA binding"/>
    <property type="evidence" value="ECO:0007669"/>
    <property type="project" value="TreeGrafter"/>
</dbReference>
<dbReference type="Pfam" id="PF04408">
    <property type="entry name" value="WHD_HA2"/>
    <property type="match status" value="1"/>
</dbReference>
<dbReference type="GO" id="GO:0005524">
    <property type="term" value="F:ATP binding"/>
    <property type="evidence" value="ECO:0007669"/>
    <property type="project" value="UniProtKB-KW"/>
</dbReference>
<dbReference type="InterPro" id="IPR002464">
    <property type="entry name" value="DNA/RNA_helicase_DEAH_CS"/>
</dbReference>
<proteinExistence type="predicted"/>
<dbReference type="CDD" id="cd17917">
    <property type="entry name" value="DEXHc_RHA-like"/>
    <property type="match status" value="1"/>
</dbReference>
<dbReference type="Gene3D" id="1.20.120.1080">
    <property type="match status" value="1"/>
</dbReference>
<dbReference type="Pfam" id="PF00271">
    <property type="entry name" value="Helicase_C"/>
    <property type="match status" value="1"/>
</dbReference>
<dbReference type="GO" id="GO:0016787">
    <property type="term" value="F:hydrolase activity"/>
    <property type="evidence" value="ECO:0007669"/>
    <property type="project" value="UniProtKB-KW"/>
</dbReference>
<dbReference type="SMART" id="SM00487">
    <property type="entry name" value="DEXDc"/>
    <property type="match status" value="1"/>
</dbReference>
<dbReference type="SUPFAM" id="SSF52540">
    <property type="entry name" value="P-loop containing nucleoside triphosphate hydrolases"/>
    <property type="match status" value="1"/>
</dbReference>
<dbReference type="SMART" id="SM00490">
    <property type="entry name" value="HELICc"/>
    <property type="match status" value="1"/>
</dbReference>
<dbReference type="CDD" id="cd00048">
    <property type="entry name" value="DSRM_SF"/>
    <property type="match status" value="1"/>
</dbReference>
<comment type="caution">
    <text evidence="8">The sequence shown here is derived from an EMBL/GenBank/DDBJ whole genome shotgun (WGS) entry which is preliminary data.</text>
</comment>
<accession>A0AAN7VTI9</accession>
<organism evidence="8 9">
    <name type="scientific">Pyrocoelia pectoralis</name>
    <dbReference type="NCBI Taxonomy" id="417401"/>
    <lineage>
        <taxon>Eukaryota</taxon>
        <taxon>Metazoa</taxon>
        <taxon>Ecdysozoa</taxon>
        <taxon>Arthropoda</taxon>
        <taxon>Hexapoda</taxon>
        <taxon>Insecta</taxon>
        <taxon>Pterygota</taxon>
        <taxon>Neoptera</taxon>
        <taxon>Endopterygota</taxon>
        <taxon>Coleoptera</taxon>
        <taxon>Polyphaga</taxon>
        <taxon>Elateriformia</taxon>
        <taxon>Elateroidea</taxon>
        <taxon>Lampyridae</taxon>
        <taxon>Lampyrinae</taxon>
        <taxon>Pyrocoelia</taxon>
    </lineage>
</organism>
<dbReference type="InterPro" id="IPR014001">
    <property type="entry name" value="Helicase_ATP-bd"/>
</dbReference>
<dbReference type="InterPro" id="IPR048333">
    <property type="entry name" value="HA2_WH"/>
</dbReference>
<keyword evidence="9" id="KW-1185">Reference proteome</keyword>
<dbReference type="PROSITE" id="PS51192">
    <property type="entry name" value="HELICASE_ATP_BIND_1"/>
    <property type="match status" value="1"/>
</dbReference>
<keyword evidence="3" id="KW-0378">Hydrolase</keyword>
<evidence type="ECO:0000256" key="3">
    <source>
        <dbReference type="ARBA" id="ARBA00022801"/>
    </source>
</evidence>
<dbReference type="Gene3D" id="3.30.160.20">
    <property type="match status" value="2"/>
</dbReference>
<evidence type="ECO:0000256" key="1">
    <source>
        <dbReference type="ARBA" id="ARBA00012552"/>
    </source>
</evidence>
<evidence type="ECO:0000256" key="5">
    <source>
        <dbReference type="ARBA" id="ARBA00022840"/>
    </source>
</evidence>
<evidence type="ECO:0000256" key="2">
    <source>
        <dbReference type="ARBA" id="ARBA00022741"/>
    </source>
</evidence>
<dbReference type="EC" id="3.6.4.13" evidence="1"/>
<keyword evidence="4" id="KW-0347">Helicase</keyword>
<dbReference type="GO" id="GO:0003678">
    <property type="term" value="F:DNA helicase activity"/>
    <property type="evidence" value="ECO:0007669"/>
    <property type="project" value="TreeGrafter"/>
</dbReference>
<sequence length="1170" mass="133277">MNLTKLRTSCIYLQSGKKCSLTKVQPFNTLFNINITNYVSFSSIIKFPFLLSKIERNTGNTKKLSKCIMIKLFDFKNNNMPTHNYNLRPRPNKNISQGSVKEIVQKFSSDSVIDVFPLQTLKNFFITVSNNLGSPSSKLIEEGSILEVKPSIYLSTLNLFWPKPLTFSSYGINKKDATRNAAKNALYWLKDNTFMDCRHNPILNVQVLNSVSSGKRFYSTCASKLTNVKDDQSIEKENIKPEPAPAPEPEQIKTIKSLFPFPKGVLHSCFTLLSNELKERELHLSPVYKTVKISKKNSLWECTYNLKWPEAKKFSATATRKQDASHKAAIEALDWLYHNGKIDAKGNPNIYPSGDVPQLKKKYTELKLSGKALNHMTNIVESIQNHNVQKILQNYTNFSEKESLSLTEEWVEPDVTRKHMNLDFYAAKEPVHLPISDYKENLIDLLKENSVVIVKGEPGCGKSTRVPQYVLEAWSRDAAESNSLCRIVVTQPRRLAAVSLAERVAYERNERVGSTIGYHIRFNNNFSKKTGYIMYCTTGILLNRLQSDPKLSDCSHIILDEAHERDVNIDLLMNLIRHALVLNPKLKVLVMSATMDAEMFQKYFDNAAILNIPGFTYPVEEYFLTDKSLETYEMCFSKFPQVIPKDVVNCIKYIDESKPEGAILCFLPGWEDITRVKNLMPQRTDMVTLCLHSRLSLADQKKIFSKPPPGVRKIILATNIAETSVTIDDVVYVIDTGIHKEERLDAQKGVLCIDNHWISKASAKQRKGRAGRCQSGECYHLYPESHYQTFLDYSIPEILRTSLTKIVLDSKVYSNNMKAVEFLEQLICPPDKAAIESAIQELKELELLDENENLTPLGRTLSNFQLHPKLGKAMVNSVVFKCVSPIIDIVTLYSDDTALFSNDLVDKQRILQNLQKQSKTSDHLAMMQLFEKWLYYIESKDFATATRMCKELGLVQPKLLTLQKLRNVHVEYLHKGLSDVLPISDDFSDDYELVKAVLLSGVGNILRRRDWDIVKGRQKKKTILLTRHNHRATITSASVNTRKSPPNFLVYINETISNLRRTSLIRETSSVSPLSVLLFGIGEIQIEDLNSGKICEESDDKVLMKLGKSGIEFQCDKSHAVTIKECKEVLETYKKYYIYQLTTGNGYSLVINTTWKEVLKNVRVVLKDDV</sequence>
<keyword evidence="2" id="KW-0547">Nucleotide-binding</keyword>
<dbReference type="PROSITE" id="PS51194">
    <property type="entry name" value="HELICASE_CTER"/>
    <property type="match status" value="1"/>
</dbReference>
<evidence type="ECO:0000259" key="7">
    <source>
        <dbReference type="PROSITE" id="PS51194"/>
    </source>
</evidence>
<evidence type="ECO:0000313" key="9">
    <source>
        <dbReference type="Proteomes" id="UP001329430"/>
    </source>
</evidence>
<dbReference type="PANTHER" id="PTHR18934:SF257">
    <property type="entry name" value="ATP-DEPENDENT RNA HELICASE DHX30"/>
    <property type="match status" value="1"/>
</dbReference>
<dbReference type="GO" id="GO:0005737">
    <property type="term" value="C:cytoplasm"/>
    <property type="evidence" value="ECO:0007669"/>
    <property type="project" value="TreeGrafter"/>
</dbReference>
<name>A0AAN7VTI9_9COLE</name>
<dbReference type="InterPro" id="IPR011545">
    <property type="entry name" value="DEAD/DEAH_box_helicase_dom"/>
</dbReference>
<dbReference type="InterPro" id="IPR027417">
    <property type="entry name" value="P-loop_NTPase"/>
</dbReference>